<dbReference type="InterPro" id="IPR019533">
    <property type="entry name" value="Peptidase_S26"/>
</dbReference>
<dbReference type="PROSITE" id="PS00761">
    <property type="entry name" value="SPASE_I_3"/>
    <property type="match status" value="1"/>
</dbReference>
<sequence length="200" mass="22892">MDEQSFEQRSFVWAIGSFFWELLKAFLLAMVIIVPIRYFIGQPFFVRGASMEPNFQNGEYLVIDQLSYRLSDPKREDVVVFRYPLDESQFFIKRIVGLPGDEVRVENGQIIIVNATYPNGVVLNESQYLPAELKTGGQLSVRLGADQYFVLGDNRPASSDSRSWGPANRSEIVGRVWMRAWPFDRLQIFHSLQPSFVAAS</sequence>
<dbReference type="Proteomes" id="UP000177941">
    <property type="component" value="Unassembled WGS sequence"/>
</dbReference>
<evidence type="ECO:0000313" key="9">
    <source>
        <dbReference type="Proteomes" id="UP000177941"/>
    </source>
</evidence>
<comment type="subcellular location">
    <subcellularLocation>
        <location evidence="6">Membrane</location>
        <topology evidence="6">Single-pass type II membrane protein</topology>
    </subcellularLocation>
</comment>
<dbReference type="GO" id="GO:0009003">
    <property type="term" value="F:signal peptidase activity"/>
    <property type="evidence" value="ECO:0007669"/>
    <property type="project" value="UniProtKB-EC"/>
</dbReference>
<dbReference type="AlphaFoldDB" id="A0A1G1X618"/>
<dbReference type="PANTHER" id="PTHR43390:SF1">
    <property type="entry name" value="CHLOROPLAST PROCESSING PEPTIDASE"/>
    <property type="match status" value="1"/>
</dbReference>
<dbReference type="InterPro" id="IPR036286">
    <property type="entry name" value="LexA/Signal_pep-like_sf"/>
</dbReference>
<dbReference type="EC" id="3.4.21.89" evidence="3 6"/>
<keyword evidence="6" id="KW-0812">Transmembrane</keyword>
<dbReference type="GO" id="GO:0006465">
    <property type="term" value="P:signal peptide processing"/>
    <property type="evidence" value="ECO:0007669"/>
    <property type="project" value="InterPro"/>
</dbReference>
<accession>A0A1G1X618</accession>
<dbReference type="PRINTS" id="PR00727">
    <property type="entry name" value="LEADERPTASE"/>
</dbReference>
<evidence type="ECO:0000256" key="1">
    <source>
        <dbReference type="ARBA" id="ARBA00000677"/>
    </source>
</evidence>
<dbReference type="PANTHER" id="PTHR43390">
    <property type="entry name" value="SIGNAL PEPTIDASE I"/>
    <property type="match status" value="1"/>
</dbReference>
<gene>
    <name evidence="8" type="ORF">A3E36_01865</name>
</gene>
<dbReference type="NCBIfam" id="TIGR02227">
    <property type="entry name" value="sigpep_I_bact"/>
    <property type="match status" value="1"/>
</dbReference>
<protein>
    <recommendedName>
        <fullName evidence="3 6">Signal peptidase I</fullName>
        <ecNumber evidence="3 6">3.4.21.89</ecNumber>
    </recommendedName>
</protein>
<evidence type="ECO:0000256" key="6">
    <source>
        <dbReference type="RuleBase" id="RU362042"/>
    </source>
</evidence>
<feature type="active site" evidence="5">
    <location>
        <position position="93"/>
    </location>
</feature>
<dbReference type="Pfam" id="PF10502">
    <property type="entry name" value="Peptidase_S26"/>
    <property type="match status" value="1"/>
</dbReference>
<dbReference type="InterPro" id="IPR000223">
    <property type="entry name" value="Pept_S26A_signal_pept_1"/>
</dbReference>
<dbReference type="GO" id="GO:0004252">
    <property type="term" value="F:serine-type endopeptidase activity"/>
    <property type="evidence" value="ECO:0007669"/>
    <property type="project" value="InterPro"/>
</dbReference>
<name>A0A1G1X618_9BACT</name>
<dbReference type="SUPFAM" id="SSF51306">
    <property type="entry name" value="LexA/Signal peptidase"/>
    <property type="match status" value="1"/>
</dbReference>
<evidence type="ECO:0000256" key="4">
    <source>
        <dbReference type="ARBA" id="ARBA00022801"/>
    </source>
</evidence>
<dbReference type="InterPro" id="IPR019757">
    <property type="entry name" value="Pept_S26A_signal_pept_1_Lys-AS"/>
</dbReference>
<feature type="transmembrane region" description="Helical" evidence="6">
    <location>
        <begin position="12"/>
        <end position="40"/>
    </location>
</feature>
<evidence type="ECO:0000256" key="2">
    <source>
        <dbReference type="ARBA" id="ARBA00009370"/>
    </source>
</evidence>
<feature type="active site" evidence="5">
    <location>
        <position position="50"/>
    </location>
</feature>
<keyword evidence="6" id="KW-0472">Membrane</keyword>
<dbReference type="Gene3D" id="2.10.109.10">
    <property type="entry name" value="Umud Fragment, subunit A"/>
    <property type="match status" value="1"/>
</dbReference>
<evidence type="ECO:0000259" key="7">
    <source>
        <dbReference type="Pfam" id="PF10502"/>
    </source>
</evidence>
<dbReference type="InterPro" id="IPR019758">
    <property type="entry name" value="Pept_S26A_signal_pept_1_CS"/>
</dbReference>
<keyword evidence="6" id="KW-1133">Transmembrane helix</keyword>
<proteinExistence type="inferred from homology"/>
<comment type="similarity">
    <text evidence="2 6">Belongs to the peptidase S26 family.</text>
</comment>
<keyword evidence="4 6" id="KW-0378">Hydrolase</keyword>
<evidence type="ECO:0000256" key="5">
    <source>
        <dbReference type="PIRSR" id="PIRSR600223-1"/>
    </source>
</evidence>
<dbReference type="CDD" id="cd06530">
    <property type="entry name" value="S26_SPase_I"/>
    <property type="match status" value="1"/>
</dbReference>
<organism evidence="8 9">
    <name type="scientific">Candidatus Andersenbacteria bacterium RIFCSPHIGHO2_12_FULL_45_11b</name>
    <dbReference type="NCBI Taxonomy" id="1797282"/>
    <lineage>
        <taxon>Bacteria</taxon>
        <taxon>Candidatus Anderseniibacteriota</taxon>
    </lineage>
</organism>
<keyword evidence="6" id="KW-0645">Protease</keyword>
<comment type="catalytic activity">
    <reaction evidence="1 6">
        <text>Cleavage of hydrophobic, N-terminal signal or leader sequences from secreted and periplasmic proteins.</text>
        <dbReference type="EC" id="3.4.21.89"/>
    </reaction>
</comment>
<dbReference type="PROSITE" id="PS00760">
    <property type="entry name" value="SPASE_I_2"/>
    <property type="match status" value="1"/>
</dbReference>
<reference evidence="8 9" key="1">
    <citation type="journal article" date="2016" name="Nat. Commun.">
        <title>Thousands of microbial genomes shed light on interconnected biogeochemical processes in an aquifer system.</title>
        <authorList>
            <person name="Anantharaman K."/>
            <person name="Brown C.T."/>
            <person name="Hug L.A."/>
            <person name="Sharon I."/>
            <person name="Castelle C.J."/>
            <person name="Probst A.J."/>
            <person name="Thomas B.C."/>
            <person name="Singh A."/>
            <person name="Wilkins M.J."/>
            <person name="Karaoz U."/>
            <person name="Brodie E.L."/>
            <person name="Williams K.H."/>
            <person name="Hubbard S.S."/>
            <person name="Banfield J.F."/>
        </authorList>
    </citation>
    <scope>NUCLEOTIDE SEQUENCE [LARGE SCALE GENOMIC DNA]</scope>
</reference>
<dbReference type="GO" id="GO:0016020">
    <property type="term" value="C:membrane"/>
    <property type="evidence" value="ECO:0007669"/>
    <property type="project" value="UniProtKB-SubCell"/>
</dbReference>
<evidence type="ECO:0000313" key="8">
    <source>
        <dbReference type="EMBL" id="OGY35423.1"/>
    </source>
</evidence>
<comment type="caution">
    <text evidence="8">The sequence shown here is derived from an EMBL/GenBank/DDBJ whole genome shotgun (WGS) entry which is preliminary data.</text>
</comment>
<feature type="domain" description="Peptidase S26" evidence="7">
    <location>
        <begin position="20"/>
        <end position="181"/>
    </location>
</feature>
<dbReference type="EMBL" id="MHHS01000050">
    <property type="protein sequence ID" value="OGY35423.1"/>
    <property type="molecule type" value="Genomic_DNA"/>
</dbReference>
<evidence type="ECO:0000256" key="3">
    <source>
        <dbReference type="ARBA" id="ARBA00013208"/>
    </source>
</evidence>